<keyword evidence="4" id="KW-1185">Reference proteome</keyword>
<evidence type="ECO:0000256" key="1">
    <source>
        <dbReference type="SAM" id="MobiDB-lite"/>
    </source>
</evidence>
<organism evidence="3 4">
    <name type="scientific">Streptomyces chartreusis</name>
    <dbReference type="NCBI Taxonomy" id="1969"/>
    <lineage>
        <taxon>Bacteria</taxon>
        <taxon>Bacillati</taxon>
        <taxon>Actinomycetota</taxon>
        <taxon>Actinomycetes</taxon>
        <taxon>Kitasatosporales</taxon>
        <taxon>Streptomycetaceae</taxon>
        <taxon>Streptomyces</taxon>
    </lineage>
</organism>
<protein>
    <recommendedName>
        <fullName evidence="2">DUF8094 domain-containing protein</fullName>
    </recommendedName>
</protein>
<dbReference type="PROSITE" id="PS51257">
    <property type="entry name" value="PROKAR_LIPOPROTEIN"/>
    <property type="match status" value="1"/>
</dbReference>
<evidence type="ECO:0000313" key="4">
    <source>
        <dbReference type="Proteomes" id="UP000509418"/>
    </source>
</evidence>
<dbReference type="RefSeq" id="WP_107906905.1">
    <property type="nucleotide sequence ID" value="NZ_CBDRGH010000002.1"/>
</dbReference>
<dbReference type="AlphaFoldDB" id="A0A7H8TF06"/>
<accession>A0A7H8TF06</accession>
<gene>
    <name evidence="3" type="ORF">HUT05_34310</name>
</gene>
<feature type="domain" description="DUF8094" evidence="2">
    <location>
        <begin position="44"/>
        <end position="329"/>
    </location>
</feature>
<evidence type="ECO:0000313" key="3">
    <source>
        <dbReference type="EMBL" id="QKZ21974.1"/>
    </source>
</evidence>
<name>A0A7H8TF06_STRCX</name>
<dbReference type="Proteomes" id="UP000509418">
    <property type="component" value="Chromosome"/>
</dbReference>
<reference evidence="3 4" key="1">
    <citation type="submission" date="2020-06" db="EMBL/GenBank/DDBJ databases">
        <title>Genome mining for natural products.</title>
        <authorList>
            <person name="Zhang B."/>
            <person name="Shi J."/>
            <person name="Ge H."/>
        </authorList>
    </citation>
    <scope>NUCLEOTIDE SEQUENCE [LARGE SCALE GENOMIC DNA]</scope>
    <source>
        <strain evidence="3 4">NA02069</strain>
    </source>
</reference>
<evidence type="ECO:0000259" key="2">
    <source>
        <dbReference type="Pfam" id="PF26366"/>
    </source>
</evidence>
<proteinExistence type="predicted"/>
<sequence>MSRDRGPRRLRRLDRRALIAAGATALSLTASGCVVVHGEREILPSATKAEAEEALKEFTSAYNKADKAYDNSLYADHVTGALSDIDGARLKAGKALSPKGNAAHTPLELSDARITIPKKAGWPRWFVADTAANKGGRARWVFVFTRSGLDDAWEAAYLTLMAPGDMPKFKTDKDGWAEAVPANSTELAVPPGDLSKDYAGYLKDGGDTFTPGPHTSTWRADRDKDAKRPGLVSQFIDKPLTDGDYAPLALRTADGGALVFFTTRYYEKRTAYAGTSVPSPGKAVEALTEGEIKQSLTMEFVSNEVALDPKGSGKVDVLGRIQGLTSAKGE</sequence>
<dbReference type="InterPro" id="IPR058407">
    <property type="entry name" value="DUF8094"/>
</dbReference>
<dbReference type="Pfam" id="PF26366">
    <property type="entry name" value="DUF8094"/>
    <property type="match status" value="1"/>
</dbReference>
<dbReference type="EMBL" id="CP056041">
    <property type="protein sequence ID" value="QKZ21974.1"/>
    <property type="molecule type" value="Genomic_DNA"/>
</dbReference>
<feature type="region of interest" description="Disordered" evidence="1">
    <location>
        <begin position="206"/>
        <end position="225"/>
    </location>
</feature>